<evidence type="ECO:0000259" key="2">
    <source>
        <dbReference type="Pfam" id="PF26526"/>
    </source>
</evidence>
<evidence type="ECO:0000313" key="3">
    <source>
        <dbReference type="EMBL" id="MBF6302453.1"/>
    </source>
</evidence>
<feature type="domain" description="DUF8175" evidence="2">
    <location>
        <begin position="20"/>
        <end position="182"/>
    </location>
</feature>
<evidence type="ECO:0000256" key="1">
    <source>
        <dbReference type="SAM" id="MobiDB-lite"/>
    </source>
</evidence>
<reference evidence="3 4" key="1">
    <citation type="submission" date="2020-10" db="EMBL/GenBank/DDBJ databases">
        <title>Identification of Nocardia species via Next-generation sequencing and recognition of intraspecies genetic diversity.</title>
        <authorList>
            <person name="Li P."/>
            <person name="Li P."/>
            <person name="Lu B."/>
        </authorList>
    </citation>
    <scope>NUCLEOTIDE SEQUENCE [LARGE SCALE GENOMIC DNA]</scope>
    <source>
        <strain evidence="3 4">BJ06-0157</strain>
    </source>
</reference>
<name>A0ABS0D0T4_9NOCA</name>
<dbReference type="InterPro" id="IPR058488">
    <property type="entry name" value="DUF8175"/>
</dbReference>
<feature type="region of interest" description="Disordered" evidence="1">
    <location>
        <begin position="1"/>
        <end position="20"/>
    </location>
</feature>
<comment type="caution">
    <text evidence="3">The sequence shown here is derived from an EMBL/GenBank/DDBJ whole genome shotgun (WGS) entry which is preliminary data.</text>
</comment>
<evidence type="ECO:0000313" key="4">
    <source>
        <dbReference type="Proteomes" id="UP000702209"/>
    </source>
</evidence>
<dbReference type="Proteomes" id="UP000702209">
    <property type="component" value="Unassembled WGS sequence"/>
</dbReference>
<proteinExistence type="predicted"/>
<organism evidence="3 4">
    <name type="scientific">Nocardia amamiensis</name>
    <dbReference type="NCBI Taxonomy" id="404578"/>
    <lineage>
        <taxon>Bacteria</taxon>
        <taxon>Bacillati</taxon>
        <taxon>Actinomycetota</taxon>
        <taxon>Actinomycetes</taxon>
        <taxon>Mycobacteriales</taxon>
        <taxon>Nocardiaceae</taxon>
        <taxon>Nocardia</taxon>
    </lineage>
</organism>
<protein>
    <recommendedName>
        <fullName evidence="2">DUF8175 domain-containing protein</fullName>
    </recommendedName>
</protein>
<dbReference type="EMBL" id="JADLQX010000044">
    <property type="protein sequence ID" value="MBF6302453.1"/>
    <property type="molecule type" value="Genomic_DNA"/>
</dbReference>
<sequence length="189" mass="19725">MGGCGHDDSEHPPVPAGPDLAAAPADVRWVNYQGVRLPVGADGPRNIDPSAATGFSHSPQGAALAAIVHTVRMSLAPDEHWASIAAHEIAAGAGKDAWASSRVLLSIQTPADPATAPRVRGYTLTDYNPATARVEIYTSFPDGSIAVNTATVVWVAADWRLRLPDPDATEPAVREAATLDAVVRLEAPQ</sequence>
<gene>
    <name evidence="3" type="ORF">IU459_33670</name>
</gene>
<accession>A0ABS0D0T4</accession>
<dbReference type="Pfam" id="PF26526">
    <property type="entry name" value="DUF8175"/>
    <property type="match status" value="1"/>
</dbReference>
<feature type="compositionally biased region" description="Basic and acidic residues" evidence="1">
    <location>
        <begin position="1"/>
        <end position="11"/>
    </location>
</feature>
<keyword evidence="4" id="KW-1185">Reference proteome</keyword>